<gene>
    <name evidence="1" type="ORF">H2B03_07805</name>
</gene>
<name>A0AC60W0B3_9ARCH</name>
<dbReference type="EMBL" id="JACEMZ010000066">
    <property type="protein sequence ID" value="MBA4453050.1"/>
    <property type="molecule type" value="Genomic_DNA"/>
</dbReference>
<evidence type="ECO:0000313" key="1">
    <source>
        <dbReference type="EMBL" id="MBA4453050.1"/>
    </source>
</evidence>
<accession>A0AC60W0B3</accession>
<reference evidence="1 2" key="1">
    <citation type="journal article" date="2020" name="Appl. Environ. Microbiol.">
        <title>Genomic Characteristics of a Novel Species of Ammonia-Oxidizing Archaea from the Jiulong River Estuary.</title>
        <authorList>
            <person name="Zou D."/>
            <person name="Wan R."/>
            <person name="Han L."/>
            <person name="Xu M.N."/>
            <person name="Liu Y."/>
            <person name="Liu H."/>
            <person name="Kao S.J."/>
            <person name="Li M."/>
        </authorList>
    </citation>
    <scope>NUCLEOTIDE SEQUENCE [LARGE SCALE GENOMIC DNA]</scope>
    <source>
        <strain evidence="1">W1bin1</strain>
    </source>
</reference>
<comment type="caution">
    <text evidence="1">The sequence shown here is derived from an EMBL/GenBank/DDBJ whole genome shotgun (WGS) entry which is preliminary data.</text>
</comment>
<proteinExistence type="predicted"/>
<protein>
    <submittedName>
        <fullName evidence="1">Uncharacterized protein</fullName>
    </submittedName>
</protein>
<sequence length="357" mass="39161">MKPITAIAVVVAVFLFGVSTIIQSNLAYATSSEKIILVQQLEQFPGQKITGFCYLEQDEEENLHWRIKVNGLVPETKGHFDLGHWAGETDVPYRADENGKADSETQIIISEDIPYSLFSQFAKCRVLTDGYNHFTSPVIALGVPGSSNEDVNKNQNTNPSENTLGTKNSGLAFGDLNANAGDTNTITSIVPTEKKFFLFATLDYVFDIFTNNNMDSNENNNPSSSKSNSPPHISEIENNGKSDMFSGFDSFFGPPSPHPKNSYDEDTDNKASNDKASNDKASNDKASPTIKPPTIKPPTIKPPTIKPPTIKPPTIKPPTIKPPTIKPPTIKGMELMKNQKSVTQDKRKKDCAKLNIL</sequence>
<dbReference type="Proteomes" id="UP000559653">
    <property type="component" value="Unassembled WGS sequence"/>
</dbReference>
<evidence type="ECO:0000313" key="2">
    <source>
        <dbReference type="Proteomes" id="UP000559653"/>
    </source>
</evidence>
<organism evidence="1 2">
    <name type="scientific">Candidatus Nitrosomaritimum aestuariumsis</name>
    <dbReference type="NCBI Taxonomy" id="3342354"/>
    <lineage>
        <taxon>Archaea</taxon>
        <taxon>Nitrososphaerota</taxon>
        <taxon>Nitrososphaeria</taxon>
        <taxon>Nitrosopumilales</taxon>
        <taxon>Nitrosopumilaceae</taxon>
        <taxon>Candidatus Nitrosomaritimum</taxon>
    </lineage>
</organism>